<keyword evidence="12" id="KW-1185">Reference proteome</keyword>
<dbReference type="EC" id="2.7.7.49" evidence="1"/>
<evidence type="ECO:0000256" key="5">
    <source>
        <dbReference type="ARBA" id="ARBA00022842"/>
    </source>
</evidence>
<keyword evidence="5" id="KW-0460">Magnesium</keyword>
<dbReference type="SUPFAM" id="SSF56672">
    <property type="entry name" value="DNA/RNA polymerases"/>
    <property type="match status" value="1"/>
</dbReference>
<keyword evidence="4" id="KW-0479">Metal-binding</keyword>
<dbReference type="NCBIfam" id="NF038233">
    <property type="entry name" value="retron_St85_RT"/>
    <property type="match status" value="1"/>
</dbReference>
<dbReference type="STRING" id="1797110.A3841_16715"/>
<proteinExistence type="inferred from homology"/>
<gene>
    <name evidence="11" type="ORF">A3841_16715</name>
</gene>
<dbReference type="GO" id="GO:0046872">
    <property type="term" value="F:metal ion binding"/>
    <property type="evidence" value="ECO:0007669"/>
    <property type="project" value="UniProtKB-KW"/>
</dbReference>
<comment type="catalytic activity">
    <reaction evidence="9">
        <text>DNA(n) + a 2'-deoxyribonucleoside 5'-triphosphate = DNA(n+1) + diphosphate</text>
        <dbReference type="Rhea" id="RHEA:22508"/>
        <dbReference type="Rhea" id="RHEA-COMP:17339"/>
        <dbReference type="Rhea" id="RHEA-COMP:17340"/>
        <dbReference type="ChEBI" id="CHEBI:33019"/>
        <dbReference type="ChEBI" id="CHEBI:61560"/>
        <dbReference type="ChEBI" id="CHEBI:173112"/>
        <dbReference type="EC" id="2.7.7.49"/>
    </reaction>
</comment>
<dbReference type="InterPro" id="IPR051083">
    <property type="entry name" value="GrpII_Intron_Splice-Mob/Def"/>
</dbReference>
<dbReference type="PROSITE" id="PS50878">
    <property type="entry name" value="RT_POL"/>
    <property type="match status" value="1"/>
</dbReference>
<organism evidence="11 12">
    <name type="scientific">Pontibacter flavimaris</name>
    <dbReference type="NCBI Taxonomy" id="1797110"/>
    <lineage>
        <taxon>Bacteria</taxon>
        <taxon>Pseudomonadati</taxon>
        <taxon>Bacteroidota</taxon>
        <taxon>Cytophagia</taxon>
        <taxon>Cytophagales</taxon>
        <taxon>Hymenobacteraceae</taxon>
        <taxon>Pontibacter</taxon>
    </lineage>
</organism>
<keyword evidence="6" id="KW-0695">RNA-directed DNA polymerase</keyword>
<dbReference type="GO" id="GO:0003723">
    <property type="term" value="F:RNA binding"/>
    <property type="evidence" value="ECO:0007669"/>
    <property type="project" value="InterPro"/>
</dbReference>
<accession>A0A1Q5PCS6</accession>
<dbReference type="EMBL" id="LVWA01000005">
    <property type="protein sequence ID" value="OKL40004.1"/>
    <property type="molecule type" value="Genomic_DNA"/>
</dbReference>
<dbReference type="CDD" id="cd03487">
    <property type="entry name" value="RT_Bac_retron_II"/>
    <property type="match status" value="1"/>
</dbReference>
<dbReference type="Pfam" id="PF00078">
    <property type="entry name" value="RVT_1"/>
    <property type="match status" value="1"/>
</dbReference>
<evidence type="ECO:0000313" key="11">
    <source>
        <dbReference type="EMBL" id="OKL40004.1"/>
    </source>
</evidence>
<evidence type="ECO:0000256" key="2">
    <source>
        <dbReference type="ARBA" id="ARBA00022679"/>
    </source>
</evidence>
<name>A0A1Q5PCS6_9BACT</name>
<keyword evidence="2" id="KW-0808">Transferase</keyword>
<dbReference type="InterPro" id="IPR043502">
    <property type="entry name" value="DNA/RNA_pol_sf"/>
</dbReference>
<dbReference type="RefSeq" id="WP_073852112.1">
    <property type="nucleotide sequence ID" value="NZ_LVWA01000005.1"/>
</dbReference>
<evidence type="ECO:0000256" key="1">
    <source>
        <dbReference type="ARBA" id="ARBA00012493"/>
    </source>
</evidence>
<comment type="similarity">
    <text evidence="8">Belongs to the bacterial reverse transcriptase family.</text>
</comment>
<dbReference type="Gene3D" id="3.30.70.270">
    <property type="match status" value="1"/>
</dbReference>
<keyword evidence="7" id="KW-0051">Antiviral defense</keyword>
<dbReference type="PANTHER" id="PTHR34047:SF7">
    <property type="entry name" value="RNA-DIRECTED DNA POLYMERASE"/>
    <property type="match status" value="1"/>
</dbReference>
<protein>
    <recommendedName>
        <fullName evidence="1">RNA-directed DNA polymerase</fullName>
        <ecNumber evidence="1">2.7.7.49</ecNumber>
    </recommendedName>
</protein>
<evidence type="ECO:0000256" key="9">
    <source>
        <dbReference type="ARBA" id="ARBA00048173"/>
    </source>
</evidence>
<evidence type="ECO:0000313" key="12">
    <source>
        <dbReference type="Proteomes" id="UP000186551"/>
    </source>
</evidence>
<keyword evidence="3" id="KW-0548">Nucleotidyltransferase</keyword>
<dbReference type="GO" id="GO:0051607">
    <property type="term" value="P:defense response to virus"/>
    <property type="evidence" value="ECO:0007669"/>
    <property type="project" value="UniProtKB-KW"/>
</dbReference>
<reference evidence="11 12" key="1">
    <citation type="submission" date="2016-03" db="EMBL/GenBank/DDBJ databases">
        <title>Genome sequence of Pontibacter sp. nov., of the family cytophagaceae, isolated from marine sediment of the Yellow Sea, China.</title>
        <authorList>
            <person name="Zhang G."/>
            <person name="Zhang R."/>
        </authorList>
    </citation>
    <scope>NUCLEOTIDE SEQUENCE [LARGE SCALE GENOMIC DNA]</scope>
    <source>
        <strain evidence="11 12">S10-8</strain>
    </source>
</reference>
<dbReference type="AlphaFoldDB" id="A0A1Q5PCS6"/>
<dbReference type="InterPro" id="IPR043128">
    <property type="entry name" value="Rev_trsase/Diguanyl_cyclase"/>
</dbReference>
<sequence>MVTFDDFAFEIGYNKQILDNYITFADTFYNTFYIAKKAKKKKRIIDSPSKELKAVQRWLLKNYFNEIPVSNSANGFIIGRGIKRNAKFHLKKEYLLTVDIKDFFTSISQKQVFLTLNKTFPDKDLALKLAKVCTFNRRLPQGAPTSPALSNLVFHEVDDKIINFCKTKSITYSRYADDLVFSSDSKPGLVEILPFLHSTLPNHGFKINNSKTKFFSGKGRMAVTGININEGKLTVSKEIKRLLRSQLYNIIIKEDKATNVNQALGYLSFIKDIEPDYHKKILEYIDALKVKRDNY</sequence>
<dbReference type="PANTHER" id="PTHR34047">
    <property type="entry name" value="NUCLEAR INTRON MATURASE 1, MITOCHONDRIAL-RELATED"/>
    <property type="match status" value="1"/>
</dbReference>
<evidence type="ECO:0000256" key="3">
    <source>
        <dbReference type="ARBA" id="ARBA00022695"/>
    </source>
</evidence>
<evidence type="ECO:0000256" key="8">
    <source>
        <dbReference type="ARBA" id="ARBA00034120"/>
    </source>
</evidence>
<evidence type="ECO:0000256" key="6">
    <source>
        <dbReference type="ARBA" id="ARBA00022918"/>
    </source>
</evidence>
<evidence type="ECO:0000256" key="4">
    <source>
        <dbReference type="ARBA" id="ARBA00022723"/>
    </source>
</evidence>
<dbReference type="InterPro" id="IPR000477">
    <property type="entry name" value="RT_dom"/>
</dbReference>
<dbReference type="PRINTS" id="PR00866">
    <property type="entry name" value="RNADNAPOLMS"/>
</dbReference>
<dbReference type="InterPro" id="IPR000123">
    <property type="entry name" value="Reverse_transcriptase_msDNA"/>
</dbReference>
<evidence type="ECO:0000259" key="10">
    <source>
        <dbReference type="PROSITE" id="PS50878"/>
    </source>
</evidence>
<dbReference type="OrthoDB" id="9780724at2"/>
<evidence type="ECO:0000256" key="7">
    <source>
        <dbReference type="ARBA" id="ARBA00023118"/>
    </source>
</evidence>
<feature type="domain" description="Reverse transcriptase" evidence="10">
    <location>
        <begin position="15"/>
        <end position="228"/>
    </location>
</feature>
<dbReference type="GO" id="GO:0003964">
    <property type="term" value="F:RNA-directed DNA polymerase activity"/>
    <property type="evidence" value="ECO:0007669"/>
    <property type="project" value="UniProtKB-KW"/>
</dbReference>
<comment type="caution">
    <text evidence="11">The sequence shown here is derived from an EMBL/GenBank/DDBJ whole genome shotgun (WGS) entry which is preliminary data.</text>
</comment>
<dbReference type="Proteomes" id="UP000186551">
    <property type="component" value="Unassembled WGS sequence"/>
</dbReference>